<comment type="caution">
    <text evidence="7">The sequence shown here is derived from an EMBL/GenBank/DDBJ whole genome shotgun (WGS) entry which is preliminary data.</text>
</comment>
<feature type="domain" description="HTH lacI-type" evidence="5">
    <location>
        <begin position="3"/>
        <end position="56"/>
    </location>
</feature>
<name>A0A0R2KKH2_LACAM</name>
<dbReference type="Pfam" id="PF13407">
    <property type="entry name" value="Peripla_BP_4"/>
    <property type="match status" value="1"/>
</dbReference>
<dbReference type="PANTHER" id="PTHR30146">
    <property type="entry name" value="LACI-RELATED TRANSCRIPTIONAL REPRESSOR"/>
    <property type="match status" value="1"/>
</dbReference>
<dbReference type="Gene3D" id="1.10.260.40">
    <property type="entry name" value="lambda repressor-like DNA-binding domains"/>
    <property type="match status" value="1"/>
</dbReference>
<proteinExistence type="predicted"/>
<dbReference type="Proteomes" id="UP000051529">
    <property type="component" value="Unassembled WGS sequence"/>
</dbReference>
<dbReference type="PROSITE" id="PS50932">
    <property type="entry name" value="HTH_LACI_2"/>
    <property type="match status" value="1"/>
</dbReference>
<feature type="domain" description="HTH cro/C1-type" evidence="6">
    <location>
        <begin position="4"/>
        <end position="47"/>
    </location>
</feature>
<dbReference type="SMART" id="SM00354">
    <property type="entry name" value="HTH_LACI"/>
    <property type="match status" value="1"/>
</dbReference>
<dbReference type="PANTHER" id="PTHR30146:SF95">
    <property type="entry name" value="RIBOSE OPERON REPRESSOR"/>
    <property type="match status" value="1"/>
</dbReference>
<dbReference type="PROSITE" id="PS00356">
    <property type="entry name" value="HTH_LACI_1"/>
    <property type="match status" value="1"/>
</dbReference>
<evidence type="ECO:0000259" key="6">
    <source>
        <dbReference type="PROSITE" id="PS50943"/>
    </source>
</evidence>
<dbReference type="InterPro" id="IPR001387">
    <property type="entry name" value="Cro/C1-type_HTH"/>
</dbReference>
<evidence type="ECO:0000256" key="2">
    <source>
        <dbReference type="ARBA" id="ARBA00023015"/>
    </source>
</evidence>
<dbReference type="Gene3D" id="3.40.50.2300">
    <property type="match status" value="2"/>
</dbReference>
<gene>
    <name evidence="7" type="ORF">IV44_GL000796</name>
</gene>
<dbReference type="InterPro" id="IPR010982">
    <property type="entry name" value="Lambda_DNA-bd_dom_sf"/>
</dbReference>
<keyword evidence="2" id="KW-0805">Transcription regulation</keyword>
<dbReference type="PRINTS" id="PR00036">
    <property type="entry name" value="HTHLACI"/>
</dbReference>
<dbReference type="AlphaFoldDB" id="A0A0R2KKH2"/>
<evidence type="ECO:0000313" key="8">
    <source>
        <dbReference type="Proteomes" id="UP000051529"/>
    </source>
</evidence>
<evidence type="ECO:0000259" key="5">
    <source>
        <dbReference type="PROSITE" id="PS50932"/>
    </source>
</evidence>
<dbReference type="GO" id="GO:0003700">
    <property type="term" value="F:DNA-binding transcription factor activity"/>
    <property type="evidence" value="ECO:0007669"/>
    <property type="project" value="TreeGrafter"/>
</dbReference>
<dbReference type="InterPro" id="IPR028082">
    <property type="entry name" value="Peripla_BP_I"/>
</dbReference>
<keyword evidence="3" id="KW-0238">DNA-binding</keyword>
<accession>A0A0R2KKH2</accession>
<dbReference type="InterPro" id="IPR025997">
    <property type="entry name" value="SBP_2_dom"/>
</dbReference>
<dbReference type="PROSITE" id="PS50943">
    <property type="entry name" value="HTH_CROC1"/>
    <property type="match status" value="1"/>
</dbReference>
<dbReference type="RefSeq" id="WP_056985561.1">
    <property type="nucleotide sequence ID" value="NZ_JQBQ01000026.1"/>
</dbReference>
<dbReference type="Pfam" id="PF00356">
    <property type="entry name" value="LacI"/>
    <property type="match status" value="1"/>
</dbReference>
<evidence type="ECO:0000256" key="3">
    <source>
        <dbReference type="ARBA" id="ARBA00023125"/>
    </source>
</evidence>
<dbReference type="EMBL" id="JQBQ01000026">
    <property type="protein sequence ID" value="KRN89870.1"/>
    <property type="molecule type" value="Genomic_DNA"/>
</dbReference>
<reference evidence="7 8" key="1">
    <citation type="journal article" date="2015" name="Genome Announc.">
        <title>Expanding the biotechnology potential of lactobacilli through comparative genomics of 213 strains and associated genera.</title>
        <authorList>
            <person name="Sun Z."/>
            <person name="Harris H.M."/>
            <person name="McCann A."/>
            <person name="Guo C."/>
            <person name="Argimon S."/>
            <person name="Zhang W."/>
            <person name="Yang X."/>
            <person name="Jeffery I.B."/>
            <person name="Cooney J.C."/>
            <person name="Kagawa T.F."/>
            <person name="Liu W."/>
            <person name="Song Y."/>
            <person name="Salvetti E."/>
            <person name="Wrobel A."/>
            <person name="Rasinkangas P."/>
            <person name="Parkhill J."/>
            <person name="Rea M.C."/>
            <person name="O'Sullivan O."/>
            <person name="Ritari J."/>
            <person name="Douillard F.P."/>
            <person name="Paul Ross R."/>
            <person name="Yang R."/>
            <person name="Briner A.E."/>
            <person name="Felis G.E."/>
            <person name="de Vos W.M."/>
            <person name="Barrangou R."/>
            <person name="Klaenhammer T.R."/>
            <person name="Caufield P.W."/>
            <person name="Cui Y."/>
            <person name="Zhang H."/>
            <person name="O'Toole P.W."/>
        </authorList>
    </citation>
    <scope>NUCLEOTIDE SEQUENCE [LARGE SCALE GENOMIC DNA]</scope>
    <source>
        <strain evidence="7 8">DSM 16698</strain>
    </source>
</reference>
<keyword evidence="4" id="KW-0804">Transcription</keyword>
<dbReference type="CDD" id="cd01392">
    <property type="entry name" value="HTH_LacI"/>
    <property type="match status" value="1"/>
</dbReference>
<organism evidence="7 8">
    <name type="scientific">Lactobacillus amylovorus subsp. animalium DSM 16698</name>
    <dbReference type="NCBI Taxonomy" id="695563"/>
    <lineage>
        <taxon>Bacteria</taxon>
        <taxon>Bacillati</taxon>
        <taxon>Bacillota</taxon>
        <taxon>Bacilli</taxon>
        <taxon>Lactobacillales</taxon>
        <taxon>Lactobacillaceae</taxon>
        <taxon>Lactobacillus</taxon>
        <taxon>Lactobacillus amylovorus subsp. animalium</taxon>
    </lineage>
</organism>
<evidence type="ECO:0000256" key="4">
    <source>
        <dbReference type="ARBA" id="ARBA00023163"/>
    </source>
</evidence>
<protein>
    <submittedName>
        <fullName evidence="7">Sucrose operon repressor scrr</fullName>
    </submittedName>
</protein>
<sequence length="318" mass="35938">MAVTIKEIAKKAGVSIATVSRYLNQNGYVGIDSALKIKEAIKKLGYKPKNAISAKTELNLIEINFSQINNPFYSELYEYLATILQDKGYDCILYLDHYQEQDMQYYLDKYKQKKIVGLLTSSPIQISNKSGKLNLPVVSFDRVISPQIPTVQSNNYDAGMQIAQSVLKQKKKKVVIIAGSKEDYYPISDRIKGMMCVFNTFDVKFDLRSISARESIIAKKIAILQFLKDNDYDAICCTDDITALLAKECNDYLNKKSLITGFDGTQLIQNLFPHLISARQRTKEIAKLMVDLLLRQINDPAVSLESVYTLPVSLINQD</sequence>
<evidence type="ECO:0000256" key="1">
    <source>
        <dbReference type="ARBA" id="ARBA00022491"/>
    </source>
</evidence>
<dbReference type="InterPro" id="IPR000843">
    <property type="entry name" value="HTH_LacI"/>
</dbReference>
<evidence type="ECO:0000313" key="7">
    <source>
        <dbReference type="EMBL" id="KRN89870.1"/>
    </source>
</evidence>
<keyword evidence="1" id="KW-0678">Repressor</keyword>
<dbReference type="GO" id="GO:0000976">
    <property type="term" value="F:transcription cis-regulatory region binding"/>
    <property type="evidence" value="ECO:0007669"/>
    <property type="project" value="TreeGrafter"/>
</dbReference>
<dbReference type="PATRIC" id="fig|695563.3.peg.848"/>
<dbReference type="SUPFAM" id="SSF47413">
    <property type="entry name" value="lambda repressor-like DNA-binding domains"/>
    <property type="match status" value="1"/>
</dbReference>
<dbReference type="SUPFAM" id="SSF53822">
    <property type="entry name" value="Periplasmic binding protein-like I"/>
    <property type="match status" value="1"/>
</dbReference>